<name>A0A5J4ND08_9TREM</name>
<feature type="region of interest" description="Disordered" evidence="3">
    <location>
        <begin position="329"/>
        <end position="352"/>
    </location>
</feature>
<evidence type="ECO:0000313" key="4">
    <source>
        <dbReference type="EMBL" id="KAA3673303.1"/>
    </source>
</evidence>
<dbReference type="InterPro" id="IPR036420">
    <property type="entry name" value="BRCT_dom_sf"/>
</dbReference>
<dbReference type="AlphaFoldDB" id="A0A5J4ND08"/>
<dbReference type="Pfam" id="PF04005">
    <property type="entry name" value="Hus1"/>
    <property type="match status" value="1"/>
</dbReference>
<dbReference type="CDD" id="cd17751">
    <property type="entry name" value="BRCT_microcephalin_rpt3"/>
    <property type="match status" value="1"/>
</dbReference>
<feature type="non-terminal residue" evidence="4">
    <location>
        <position position="1"/>
    </location>
</feature>
<reference evidence="4 5" key="1">
    <citation type="journal article" date="2019" name="Gigascience">
        <title>Whole-genome sequence of the oriental lung fluke Paragonimus westermani.</title>
        <authorList>
            <person name="Oey H."/>
            <person name="Zakrzewski M."/>
            <person name="Narain K."/>
            <person name="Devi K.R."/>
            <person name="Agatsuma T."/>
            <person name="Nawaratna S."/>
            <person name="Gobert G.N."/>
            <person name="Jones M.K."/>
            <person name="Ragan M.A."/>
            <person name="McManus D.P."/>
            <person name="Krause L."/>
        </authorList>
    </citation>
    <scope>NUCLEOTIDE SEQUENCE [LARGE SCALE GENOMIC DNA]</scope>
    <source>
        <strain evidence="4 5">IND2009</strain>
    </source>
</reference>
<evidence type="ECO:0000313" key="5">
    <source>
        <dbReference type="Proteomes" id="UP000324629"/>
    </source>
</evidence>
<protein>
    <recommendedName>
        <fullName evidence="6">BRCT domain-containing protein</fullName>
    </recommendedName>
</protein>
<keyword evidence="5" id="KW-1185">Reference proteome</keyword>
<keyword evidence="2" id="KW-0539">Nucleus</keyword>
<dbReference type="GO" id="GO:0044778">
    <property type="term" value="P:meiotic DNA integrity checkpoint signaling"/>
    <property type="evidence" value="ECO:0007669"/>
    <property type="project" value="TreeGrafter"/>
</dbReference>
<proteinExistence type="predicted"/>
<dbReference type="Gene3D" id="3.40.50.10190">
    <property type="entry name" value="BRCT domain"/>
    <property type="match status" value="1"/>
</dbReference>
<evidence type="ECO:0000256" key="2">
    <source>
        <dbReference type="ARBA" id="ARBA00023242"/>
    </source>
</evidence>
<dbReference type="InterPro" id="IPR007150">
    <property type="entry name" value="HUS1/Mec3"/>
</dbReference>
<dbReference type="GO" id="GO:0000724">
    <property type="term" value="P:double-strand break repair via homologous recombination"/>
    <property type="evidence" value="ECO:0007669"/>
    <property type="project" value="TreeGrafter"/>
</dbReference>
<comment type="subcellular location">
    <subcellularLocation>
        <location evidence="1">Nucleus</location>
    </subcellularLocation>
</comment>
<dbReference type="Gene3D" id="3.70.10.10">
    <property type="match status" value="1"/>
</dbReference>
<accession>A0A5J4ND08</accession>
<dbReference type="GO" id="GO:0031573">
    <property type="term" value="P:mitotic intra-S DNA damage checkpoint signaling"/>
    <property type="evidence" value="ECO:0007669"/>
    <property type="project" value="TreeGrafter"/>
</dbReference>
<comment type="caution">
    <text evidence="4">The sequence shown here is derived from an EMBL/GenBank/DDBJ whole genome shotgun (WGS) entry which is preliminary data.</text>
</comment>
<evidence type="ECO:0000256" key="3">
    <source>
        <dbReference type="SAM" id="MobiDB-lite"/>
    </source>
</evidence>
<dbReference type="EMBL" id="QNGE01004038">
    <property type="protein sequence ID" value="KAA3673303.1"/>
    <property type="molecule type" value="Genomic_DNA"/>
</dbReference>
<dbReference type="Proteomes" id="UP000324629">
    <property type="component" value="Unassembled WGS sequence"/>
</dbReference>
<evidence type="ECO:0008006" key="6">
    <source>
        <dbReference type="Google" id="ProtNLM"/>
    </source>
</evidence>
<feature type="region of interest" description="Disordered" evidence="3">
    <location>
        <begin position="190"/>
        <end position="217"/>
    </location>
</feature>
<evidence type="ECO:0000256" key="1">
    <source>
        <dbReference type="ARBA" id="ARBA00004123"/>
    </source>
</evidence>
<dbReference type="GO" id="GO:0033314">
    <property type="term" value="P:mitotic DNA replication checkpoint signaling"/>
    <property type="evidence" value="ECO:0007669"/>
    <property type="project" value="TreeGrafter"/>
</dbReference>
<dbReference type="PANTHER" id="PTHR12900">
    <property type="entry name" value="MITOTIC AND DNA DAMAGE CHECKPOINT PROTEIN HUS1"/>
    <property type="match status" value="1"/>
</dbReference>
<gene>
    <name evidence="4" type="ORF">DEA37_0004151</name>
</gene>
<dbReference type="SUPFAM" id="SSF52113">
    <property type="entry name" value="BRCT domain"/>
    <property type="match status" value="1"/>
</dbReference>
<dbReference type="GO" id="GO:0035861">
    <property type="term" value="C:site of double-strand break"/>
    <property type="evidence" value="ECO:0007669"/>
    <property type="project" value="TreeGrafter"/>
</dbReference>
<dbReference type="PANTHER" id="PTHR12900:SF0">
    <property type="entry name" value="CHECKPOINT PROTEIN"/>
    <property type="match status" value="1"/>
</dbReference>
<organism evidence="4 5">
    <name type="scientific">Paragonimus westermani</name>
    <dbReference type="NCBI Taxonomy" id="34504"/>
    <lineage>
        <taxon>Eukaryota</taxon>
        <taxon>Metazoa</taxon>
        <taxon>Spiralia</taxon>
        <taxon>Lophotrochozoa</taxon>
        <taxon>Platyhelminthes</taxon>
        <taxon>Trematoda</taxon>
        <taxon>Digenea</taxon>
        <taxon>Plagiorchiida</taxon>
        <taxon>Troglotremata</taxon>
        <taxon>Troglotrematidae</taxon>
        <taxon>Paragonimus</taxon>
    </lineage>
</organism>
<dbReference type="GO" id="GO:0030896">
    <property type="term" value="C:checkpoint clamp complex"/>
    <property type="evidence" value="ECO:0007669"/>
    <property type="project" value="InterPro"/>
</dbReference>
<feature type="region of interest" description="Disordered" evidence="3">
    <location>
        <begin position="841"/>
        <end position="869"/>
    </location>
</feature>
<dbReference type="GO" id="GO:0000723">
    <property type="term" value="P:telomere maintenance"/>
    <property type="evidence" value="ECO:0007669"/>
    <property type="project" value="TreeGrafter"/>
</dbReference>
<feature type="compositionally biased region" description="Basic residues" evidence="3">
    <location>
        <begin position="340"/>
        <end position="352"/>
    </location>
</feature>
<sequence>CVLCSSRSVTLGGDVSSVEPETADHVTSTQKESAVGLTICCTSLSPIAHVDRPCGSDDSTLNKRTFELRSFPVTCAPGSRRLVPLNQRLTVDKLITPVGEMQNTELPVLSARPLLSVKKRLSPGTPLTPAFLMDLVGSARTPRSITKTPGSVAVKANNHKTVKDSKRKKVVLVRARMPKRYSNRCISVSSISESETEKQRPNECQPDSASKPSGFIDNHVRTKHSRPLSRVTHADNLESEVSFLKSGTRPRRHSARIKLLALSTLRPPVDLDESDAKIYDVPTPTAQILRSQRLTRRLTASHKRVDLDVPLQTTQVDHASQADSLKFNDNSSSVVPTHISSKRSPRIRPSKRRVSCKIQTLTNRNSLDDFDLRRFPFPKAVGLDCDQSRQRNSVACFLIGFTGLKKDEEATMCALIKSSRLDNYRLIGLHQPSSVSETMVIRPSVADLWRCTHLITPNPYRRTMNLMRGLLSGVQVVTVDWLRQSAQCGLWLQELQFRPPGLPRYSRLNRLPRLFANLAPVYVGSHTKPSRRDLVELLERGGATVTNRQSNASLVIDFLKPDATCVKSTWVFDIVHMISGLTKNAILRLTKTNLTFIIKERAVYGGVSAWCELDHIALFSERVCEGLSAEQDEILMEVVLDQLSHCLRLGSGGASVGSTFTNATSAVVSAGAVGSSNLLGYTSFSMGSHSHASSTVHGLKIKLVRRRVPCLAFELEQASITGRSRAVWHFIPVHVVPPRLWDEFVEPPDPDFDVSIFFPPLKTLRPFVDRMKRFAKFLLVYANGAGDLNLEVNVETLARVRLTFRGLRARSWLPTTGASHLDEGDDDRLTEEPRSAVWAGDGGGSRGVFRESACRQPAETEPDGEEETDRRFVAVSLDIRRFGQLISSPRFPPSWFVCSKLADPLMCRFQQAVMSLNGLTRPLILKTNFVFAWSSVRSNRNVYLIHEHLAQFVFLFDNCKLKYNIPASNL</sequence>
<dbReference type="GO" id="GO:0006289">
    <property type="term" value="P:nucleotide-excision repair"/>
    <property type="evidence" value="ECO:0007669"/>
    <property type="project" value="TreeGrafter"/>
</dbReference>